<dbReference type="Proteomes" id="UP000246115">
    <property type="component" value="Chromosome"/>
</dbReference>
<dbReference type="InterPro" id="IPR054530">
    <property type="entry name" value="TcaA_4th"/>
</dbReference>
<dbReference type="AlphaFoldDB" id="A0A372KJZ6"/>
<accession>A0A346NF86</accession>
<protein>
    <recommendedName>
        <fullName evidence="1">TcaA 4th domain-containing protein</fullName>
    </recommendedName>
</protein>
<name>A0A372KJZ6_9STRE</name>
<reference evidence="4 6" key="2">
    <citation type="submission" date="2018-08" db="EMBL/GenBank/DDBJ databases">
        <title>Draft genome of Streptococcus sp. nov. Z1.</title>
        <authorList>
            <person name="Tian Z."/>
        </authorList>
    </citation>
    <scope>NUCLEOTIDE SEQUENCE [LARGE SCALE GENOMIC DNA]</scope>
    <source>
        <strain evidence="4">Z1</strain>
        <strain evidence="6">Z1(2018)</strain>
    </source>
</reference>
<sequence>MQISLGVLVILLLLFSVWGRMVFSKTNLIKDYVAARSDKSGDAFENIKGYLVWADTKEQVTNDDVKYAKYSAISDKEAQQLEEELGKADESDDYYITRVGTRFLFFPDYRIAMKPMSLTVKTNLPNMDVLLNQKRLAFSDSEDYSVTVDRLPVSDNYTASISGNYNGKPVELSKSYDGENQVLDLHISFKNFTVNSNLTDGDLYFGETKVASLADGTYQVEDYPVTDSVDAYVKKTFEDGDLESNKLPLAEIAEGSTVDLNVDNLLDETGAVQYLQTVFDQLTAYAETKQDSNNLSAIFEKGAANDFYKGLKDSVADKLEKDSRKASNFSISDLTLNSLEQIGKDSYLLDFSVAYAFYYDKATDTEKSTYGNIVQALTGQLTLKKTDSGYLVSQSGQKNLTVTWEDNQVEADPDLPDGLLGSWEAKQSDKTISITFAEDGTVTKTIDYKDSNKEDKTVTAVIESVETAGDNTYRYTYESGSDPSAFVAADTVEDADKYQYGVKLNGSKLTLLIWEDGKEKTDLTLKKK</sequence>
<evidence type="ECO:0000313" key="3">
    <source>
        <dbReference type="EMBL" id="RFU50164.1"/>
    </source>
</evidence>
<evidence type="ECO:0000259" key="1">
    <source>
        <dbReference type="Pfam" id="PF22820"/>
    </source>
</evidence>
<evidence type="ECO:0000313" key="4">
    <source>
        <dbReference type="EMBL" id="RFU52316.1"/>
    </source>
</evidence>
<evidence type="ECO:0000313" key="2">
    <source>
        <dbReference type="EMBL" id="AXQ79681.1"/>
    </source>
</evidence>
<dbReference type="Proteomes" id="UP000264056">
    <property type="component" value="Unassembled WGS sequence"/>
</dbReference>
<accession>A0A372KJZ6</accession>
<feature type="domain" description="TcaA 4th" evidence="1">
    <location>
        <begin position="189"/>
        <end position="261"/>
    </location>
</feature>
<dbReference type="Proteomes" id="UP000262901">
    <property type="component" value="Unassembled WGS sequence"/>
</dbReference>
<evidence type="ECO:0000313" key="6">
    <source>
        <dbReference type="Proteomes" id="UP000262901"/>
    </source>
</evidence>
<dbReference type="EMBL" id="CP031733">
    <property type="protein sequence ID" value="AXQ79681.1"/>
    <property type="molecule type" value="Genomic_DNA"/>
</dbReference>
<proteinExistence type="predicted"/>
<dbReference type="EMBL" id="QVQY01000041">
    <property type="protein sequence ID" value="RFU50164.1"/>
    <property type="molecule type" value="Genomic_DNA"/>
</dbReference>
<keyword evidence="7" id="KW-1185">Reference proteome</keyword>
<evidence type="ECO:0000313" key="7">
    <source>
        <dbReference type="Proteomes" id="UP000264056"/>
    </source>
</evidence>
<evidence type="ECO:0000313" key="5">
    <source>
        <dbReference type="Proteomes" id="UP000246115"/>
    </source>
</evidence>
<reference evidence="2" key="4">
    <citation type="journal article" date="2019" name="Int. J. Syst. Evol. Microbiol.">
        <title>Streptococcus chenjunshii sp. nov. isolated from feces of Tibetan antelopes.</title>
        <authorList>
            <person name="Tian Z."/>
            <person name="Lu S."/>
            <person name="Jin D."/>
            <person name="Yang J."/>
            <person name="Pu J."/>
            <person name="Lai X.H."/>
            <person name="Bai X.N."/>
            <person name="Wu X.M."/>
            <person name="Li J."/>
            <person name="Wang S."/>
            <person name="Xu J."/>
        </authorList>
    </citation>
    <scope>NUCLEOTIDE SEQUENCE</scope>
    <source>
        <strain evidence="2">Z15</strain>
    </source>
</reference>
<gene>
    <name evidence="2" type="ORF">DDV21_000940</name>
    <name evidence="3" type="ORF">DDV22_10140</name>
    <name evidence="4" type="ORF">DDV23_10365</name>
</gene>
<reference evidence="3 7" key="1">
    <citation type="submission" date="2018-08" db="EMBL/GenBank/DDBJ databases">
        <title>Draft genome of Streptococcus sp .nov. Z2.</title>
        <authorList>
            <person name="Tian Z."/>
        </authorList>
    </citation>
    <scope>NUCLEOTIDE SEQUENCE [LARGE SCALE GENOMIC DNA]</scope>
    <source>
        <strain evidence="3 7">Z2</strain>
    </source>
</reference>
<dbReference type="OrthoDB" id="2216620at2"/>
<organism evidence="4 6">
    <name type="scientific">Streptococcus chenjunshii</name>
    <dbReference type="NCBI Taxonomy" id="2173853"/>
    <lineage>
        <taxon>Bacteria</taxon>
        <taxon>Bacillati</taxon>
        <taxon>Bacillota</taxon>
        <taxon>Bacilli</taxon>
        <taxon>Lactobacillales</taxon>
        <taxon>Streptococcaceae</taxon>
        <taxon>Streptococcus</taxon>
    </lineage>
</organism>
<reference evidence="5" key="3">
    <citation type="submission" date="2018-08" db="EMBL/GenBank/DDBJ databases">
        <title>Streptococcus chenjunshii sp. nov., isolated from stools sample of the Tibetan antelope in the Qinghai-Tibet plateau, China.</title>
        <authorList>
            <person name="Tian Z."/>
        </authorList>
    </citation>
    <scope>NUCLEOTIDE SEQUENCE [LARGE SCALE GENOMIC DNA]</scope>
    <source>
        <strain evidence="5">Z15</strain>
    </source>
</reference>
<dbReference type="KEGG" id="schj:DDV21_000940"/>
<dbReference type="Pfam" id="PF22820">
    <property type="entry name" value="TcaA_3rd_4th"/>
    <property type="match status" value="1"/>
</dbReference>
<dbReference type="EMBL" id="QVQZ01000042">
    <property type="protein sequence ID" value="RFU52316.1"/>
    <property type="molecule type" value="Genomic_DNA"/>
</dbReference>